<dbReference type="InterPro" id="IPR022684">
    <property type="entry name" value="Calpain_cysteine_protease"/>
</dbReference>
<evidence type="ECO:0000256" key="2">
    <source>
        <dbReference type="ARBA" id="ARBA00022670"/>
    </source>
</evidence>
<evidence type="ECO:0000313" key="14">
    <source>
        <dbReference type="Proteomes" id="UP001303046"/>
    </source>
</evidence>
<feature type="active site" evidence="8">
    <location>
        <position position="507"/>
    </location>
</feature>
<feature type="compositionally biased region" description="Pro residues" evidence="10">
    <location>
        <begin position="95"/>
        <end position="105"/>
    </location>
</feature>
<evidence type="ECO:0000256" key="6">
    <source>
        <dbReference type="ARBA" id="ARBA00022807"/>
    </source>
</evidence>
<dbReference type="PROSITE" id="PS01358">
    <property type="entry name" value="ZF_RANBP2_1"/>
    <property type="match status" value="2"/>
</dbReference>
<evidence type="ECO:0000313" key="13">
    <source>
        <dbReference type="EMBL" id="KAK6758041.1"/>
    </source>
</evidence>
<feature type="compositionally biased region" description="Low complexity" evidence="10">
    <location>
        <begin position="71"/>
        <end position="85"/>
    </location>
</feature>
<sequence length="840" mass="92998">MSPWSCQYCTLANTEANTQCAACGSEREQRRSSLLPRMIIKPISDVTNAILDLLNGPPNSVSRQRFPDPSFSPGQSSLRPSSSYPDLPTSFTPFRPAPSGPPPPGWNLNIQDSSPGINSSRDTASTATSATTADSSFSTVDTSIASTSSNDDSLTWICRKCLNPNPELLAVCSQCNERRSIGSKRRHRGQYRNQSSISSTTSGLNTVDNSFSSANTSTMTDEKATSLCSEIMTEVEQNDRESAAATYASIVSFCSQNKTTFNDDSFPHSQKSIGNLRDADLGAVVGFLPTSFVWLRPEQMFTKDGRAWPWTVFRDPRSSDIEQGVLGDCWLLSAMALIAERPDVLEQILLTKEYSHFGIYQVRLCIDGQWKIVLVDDYFPCRVETRSIAFADGRKNQLWVPLIEKALAKQFGSYSLLRAGRTIEGLAILTGAPVEMISLEDETDKDLRWARILSAREAGFIMGCSCGAGKRIVNEEVFRRNGLLTKHAYSVLDVRQEGEHRLLKLRNPWGSFVWKGKWSKSWSGWPKELKHKLLSGEPSTGTFWISYDDFLSHFDSVDVAKIRGFQGWAELRIPMQMGGAFMSSDKAVRILIESPTEVCLTLFQSGARTAHDQVDLLICVHMVSASGTVGDLICRSARKLEAFVSTDDVFLRPGHYIIVCHSLSTIGTRKIQGCLAIHSSKPMFADMVPCPAAVYTDSLVQLTLKEGMLHSSLNGVYPRYITNDFSGLLLMVDNVLEDLWVHVKVKCSNSVNVLSSRGTLDVADSVPPLSRQIIMILTHFEPTQTYIVHHELLVRVSRSHAIGDFAVFRNGVRTGSESHSPPFGCPSIEQLHSRKALFYS</sequence>
<dbReference type="InterPro" id="IPR000169">
    <property type="entry name" value="Pept_cys_AS"/>
</dbReference>
<keyword evidence="3" id="KW-0479">Metal-binding</keyword>
<keyword evidence="6 8" id="KW-0788">Thiol protease</keyword>
<dbReference type="SMART" id="SM00230">
    <property type="entry name" value="CysPc"/>
    <property type="match status" value="1"/>
</dbReference>
<feature type="active site" evidence="8">
    <location>
        <position position="329"/>
    </location>
</feature>
<feature type="active site" evidence="8">
    <location>
        <position position="487"/>
    </location>
</feature>
<dbReference type="SUPFAM" id="SSF54001">
    <property type="entry name" value="Cysteine proteinases"/>
    <property type="match status" value="1"/>
</dbReference>
<evidence type="ECO:0000259" key="11">
    <source>
        <dbReference type="PROSITE" id="PS50199"/>
    </source>
</evidence>
<feature type="region of interest" description="Disordered" evidence="10">
    <location>
        <begin position="182"/>
        <end position="218"/>
    </location>
</feature>
<dbReference type="PROSITE" id="PS50203">
    <property type="entry name" value="CALPAIN_CAT"/>
    <property type="match status" value="1"/>
</dbReference>
<keyword evidence="7" id="KW-0862">Zinc</keyword>
<reference evidence="13 14" key="1">
    <citation type="submission" date="2023-08" db="EMBL/GenBank/DDBJ databases">
        <title>A Necator americanus chromosomal reference genome.</title>
        <authorList>
            <person name="Ilik V."/>
            <person name="Petrzelkova K.J."/>
            <person name="Pardy F."/>
            <person name="Fuh T."/>
            <person name="Niatou-Singa F.S."/>
            <person name="Gouil Q."/>
            <person name="Baker L."/>
            <person name="Ritchie M.E."/>
            <person name="Jex A.R."/>
            <person name="Gazzola D."/>
            <person name="Li H."/>
            <person name="Toshio Fujiwara R."/>
            <person name="Zhan B."/>
            <person name="Aroian R.V."/>
            <person name="Pafco B."/>
            <person name="Schwarz E.M."/>
        </authorList>
    </citation>
    <scope>NUCLEOTIDE SEQUENCE [LARGE SCALE GENOMIC DNA]</scope>
    <source>
        <strain evidence="13 14">Aroian</strain>
        <tissue evidence="13">Whole animal</tissue>
    </source>
</reference>
<accession>A0ABR1E7N8</accession>
<evidence type="ECO:0000256" key="9">
    <source>
        <dbReference type="PROSITE-ProRule" id="PRU00322"/>
    </source>
</evidence>
<gene>
    <name evidence="13" type="primary">Necator_chrV.g20492</name>
    <name evidence="13" type="ORF">RB195_015699</name>
</gene>
<keyword evidence="4 9" id="KW-0863">Zinc-finger</keyword>
<dbReference type="Proteomes" id="UP001303046">
    <property type="component" value="Unassembled WGS sequence"/>
</dbReference>
<dbReference type="PROSITE" id="PS00139">
    <property type="entry name" value="THIOL_PROTEASE_CYS"/>
    <property type="match status" value="1"/>
</dbReference>
<evidence type="ECO:0000256" key="8">
    <source>
        <dbReference type="PROSITE-ProRule" id="PRU00239"/>
    </source>
</evidence>
<feature type="domain" description="Calpain catalytic" evidence="12">
    <location>
        <begin position="260"/>
        <end position="563"/>
    </location>
</feature>
<dbReference type="PROSITE" id="PS50199">
    <property type="entry name" value="ZF_RANBP2_2"/>
    <property type="match status" value="1"/>
</dbReference>
<comment type="caution">
    <text evidence="13">The sequence shown here is derived from an EMBL/GenBank/DDBJ whole genome shotgun (WGS) entry which is preliminary data.</text>
</comment>
<feature type="domain" description="RanBP2-type" evidence="11">
    <location>
        <begin position="1"/>
        <end position="29"/>
    </location>
</feature>
<dbReference type="Gene3D" id="3.90.70.10">
    <property type="entry name" value="Cysteine proteinases"/>
    <property type="match status" value="1"/>
</dbReference>
<comment type="similarity">
    <text evidence="1">Belongs to the peptidase C2 family.</text>
</comment>
<dbReference type="PANTHER" id="PTHR10183:SF382">
    <property type="entry name" value="CALPAIN-15"/>
    <property type="match status" value="1"/>
</dbReference>
<keyword evidence="2 8" id="KW-0645">Protease</keyword>
<evidence type="ECO:0000256" key="5">
    <source>
        <dbReference type="ARBA" id="ARBA00022801"/>
    </source>
</evidence>
<organism evidence="13 14">
    <name type="scientific">Necator americanus</name>
    <name type="common">Human hookworm</name>
    <dbReference type="NCBI Taxonomy" id="51031"/>
    <lineage>
        <taxon>Eukaryota</taxon>
        <taxon>Metazoa</taxon>
        <taxon>Ecdysozoa</taxon>
        <taxon>Nematoda</taxon>
        <taxon>Chromadorea</taxon>
        <taxon>Rhabditida</taxon>
        <taxon>Rhabditina</taxon>
        <taxon>Rhabditomorpha</taxon>
        <taxon>Strongyloidea</taxon>
        <taxon>Ancylostomatidae</taxon>
        <taxon>Bunostominae</taxon>
        <taxon>Necator</taxon>
    </lineage>
</organism>
<dbReference type="PANTHER" id="PTHR10183">
    <property type="entry name" value="CALPAIN"/>
    <property type="match status" value="1"/>
</dbReference>
<evidence type="ECO:0000256" key="10">
    <source>
        <dbReference type="SAM" id="MobiDB-lite"/>
    </source>
</evidence>
<dbReference type="InterPro" id="IPR038765">
    <property type="entry name" value="Papain-like_cys_pep_sf"/>
</dbReference>
<proteinExistence type="inferred from homology"/>
<dbReference type="SMART" id="SM00547">
    <property type="entry name" value="ZnF_RBZ"/>
    <property type="match status" value="2"/>
</dbReference>
<keyword evidence="5 8" id="KW-0378">Hydrolase</keyword>
<feature type="compositionally biased region" description="Polar residues" evidence="10">
    <location>
        <begin position="108"/>
        <end position="118"/>
    </location>
</feature>
<evidence type="ECO:0000256" key="7">
    <source>
        <dbReference type="ARBA" id="ARBA00022833"/>
    </source>
</evidence>
<dbReference type="InterPro" id="IPR001876">
    <property type="entry name" value="Znf_RanBP2"/>
</dbReference>
<feature type="compositionally biased region" description="Low complexity" evidence="10">
    <location>
        <begin position="119"/>
        <end position="143"/>
    </location>
</feature>
<feature type="region of interest" description="Disordered" evidence="10">
    <location>
        <begin position="60"/>
        <end position="150"/>
    </location>
</feature>
<name>A0ABR1E7N8_NECAM</name>
<evidence type="ECO:0000256" key="3">
    <source>
        <dbReference type="ARBA" id="ARBA00022723"/>
    </source>
</evidence>
<evidence type="ECO:0000256" key="1">
    <source>
        <dbReference type="ARBA" id="ARBA00007623"/>
    </source>
</evidence>
<protein>
    <recommendedName>
        <fullName evidence="15">Calpain family cysteine protease</fullName>
    </recommendedName>
</protein>
<dbReference type="EMBL" id="JAVFWL010000005">
    <property type="protein sequence ID" value="KAK6758041.1"/>
    <property type="molecule type" value="Genomic_DNA"/>
</dbReference>
<evidence type="ECO:0000256" key="4">
    <source>
        <dbReference type="ARBA" id="ARBA00022771"/>
    </source>
</evidence>
<evidence type="ECO:0008006" key="15">
    <source>
        <dbReference type="Google" id="ProtNLM"/>
    </source>
</evidence>
<keyword evidence="14" id="KW-1185">Reference proteome</keyword>
<dbReference type="CDD" id="cd00044">
    <property type="entry name" value="CysPc"/>
    <property type="match status" value="1"/>
</dbReference>
<dbReference type="Pfam" id="PF00648">
    <property type="entry name" value="Peptidase_C2"/>
    <property type="match status" value="1"/>
</dbReference>
<feature type="compositionally biased region" description="Polar residues" evidence="10">
    <location>
        <begin position="191"/>
        <end position="218"/>
    </location>
</feature>
<dbReference type="InterPro" id="IPR001300">
    <property type="entry name" value="Peptidase_C2_calpain_cat"/>
</dbReference>
<dbReference type="PRINTS" id="PR00704">
    <property type="entry name" value="CALPAIN"/>
</dbReference>
<evidence type="ECO:0000259" key="12">
    <source>
        <dbReference type="PROSITE" id="PS50203"/>
    </source>
</evidence>